<protein>
    <recommendedName>
        <fullName evidence="3">YkgJ family cysteine cluster protein</fullName>
    </recommendedName>
</protein>
<evidence type="ECO:0000313" key="2">
    <source>
        <dbReference type="Proteomes" id="UP000662572"/>
    </source>
</evidence>
<keyword evidence="2" id="KW-1185">Reference proteome</keyword>
<reference evidence="1" key="2">
    <citation type="submission" date="2020-09" db="EMBL/GenBank/DDBJ databases">
        <authorList>
            <person name="Sun Q."/>
            <person name="Kim S."/>
        </authorList>
    </citation>
    <scope>NUCLEOTIDE SEQUENCE</scope>
    <source>
        <strain evidence="1">KCTC 32296</strain>
    </source>
</reference>
<name>A0A918UVC8_9CAUL</name>
<evidence type="ECO:0000313" key="1">
    <source>
        <dbReference type="EMBL" id="GGZ35466.1"/>
    </source>
</evidence>
<sequence length="67" mass="6866">MSEALSEATCLVEAARDTTAIADAALALLYGFPNQSKPDCQSGCSACCHLYVKVPPGIADANVCMSA</sequence>
<accession>A0A918UVC8</accession>
<evidence type="ECO:0008006" key="3">
    <source>
        <dbReference type="Google" id="ProtNLM"/>
    </source>
</evidence>
<proteinExistence type="predicted"/>
<comment type="caution">
    <text evidence="1">The sequence shown here is derived from an EMBL/GenBank/DDBJ whole genome shotgun (WGS) entry which is preliminary data.</text>
</comment>
<gene>
    <name evidence="1" type="ORF">GCM10011273_22470</name>
</gene>
<dbReference type="EMBL" id="BMZB01000002">
    <property type="protein sequence ID" value="GGZ35466.1"/>
    <property type="molecule type" value="Genomic_DNA"/>
</dbReference>
<organism evidence="1 2">
    <name type="scientific">Asticcacaulis endophyticus</name>
    <dbReference type="NCBI Taxonomy" id="1395890"/>
    <lineage>
        <taxon>Bacteria</taxon>
        <taxon>Pseudomonadati</taxon>
        <taxon>Pseudomonadota</taxon>
        <taxon>Alphaproteobacteria</taxon>
        <taxon>Caulobacterales</taxon>
        <taxon>Caulobacteraceae</taxon>
        <taxon>Asticcacaulis</taxon>
    </lineage>
</organism>
<dbReference type="AlphaFoldDB" id="A0A918UVC8"/>
<reference evidence="1" key="1">
    <citation type="journal article" date="2014" name="Int. J. Syst. Evol. Microbiol.">
        <title>Complete genome sequence of Corynebacterium casei LMG S-19264T (=DSM 44701T), isolated from a smear-ripened cheese.</title>
        <authorList>
            <consortium name="US DOE Joint Genome Institute (JGI-PGF)"/>
            <person name="Walter F."/>
            <person name="Albersmeier A."/>
            <person name="Kalinowski J."/>
            <person name="Ruckert C."/>
        </authorList>
    </citation>
    <scope>NUCLEOTIDE SEQUENCE</scope>
    <source>
        <strain evidence="1">KCTC 32296</strain>
    </source>
</reference>
<dbReference type="Proteomes" id="UP000662572">
    <property type="component" value="Unassembled WGS sequence"/>
</dbReference>